<evidence type="ECO:0000259" key="4">
    <source>
        <dbReference type="PROSITE" id="PS50102"/>
    </source>
</evidence>
<dbReference type="PROSITE" id="PS50102">
    <property type="entry name" value="RRM"/>
    <property type="match status" value="1"/>
</dbReference>
<gene>
    <name evidence="5" type="ORF">RHSIM_Rhsim03G0156100</name>
</gene>
<feature type="region of interest" description="Disordered" evidence="3">
    <location>
        <begin position="194"/>
        <end position="215"/>
    </location>
</feature>
<dbReference type="Proteomes" id="UP000626092">
    <property type="component" value="Unassembled WGS sequence"/>
</dbReference>
<dbReference type="Pfam" id="PF00076">
    <property type="entry name" value="RRM_1"/>
    <property type="match status" value="1"/>
</dbReference>
<dbReference type="InterPro" id="IPR035979">
    <property type="entry name" value="RBD_domain_sf"/>
</dbReference>
<dbReference type="SUPFAM" id="SSF54928">
    <property type="entry name" value="RNA-binding domain, RBD"/>
    <property type="match status" value="1"/>
</dbReference>
<proteinExistence type="predicted"/>
<dbReference type="GO" id="GO:0008143">
    <property type="term" value="F:poly(A) binding"/>
    <property type="evidence" value="ECO:0007669"/>
    <property type="project" value="TreeGrafter"/>
</dbReference>
<evidence type="ECO:0000256" key="1">
    <source>
        <dbReference type="ARBA" id="ARBA00022884"/>
    </source>
</evidence>
<dbReference type="OrthoDB" id="1937754at2759"/>
<evidence type="ECO:0000313" key="5">
    <source>
        <dbReference type="EMBL" id="KAF7148405.1"/>
    </source>
</evidence>
<organism evidence="5 6">
    <name type="scientific">Rhododendron simsii</name>
    <name type="common">Sims's rhododendron</name>
    <dbReference type="NCBI Taxonomy" id="118357"/>
    <lineage>
        <taxon>Eukaryota</taxon>
        <taxon>Viridiplantae</taxon>
        <taxon>Streptophyta</taxon>
        <taxon>Embryophyta</taxon>
        <taxon>Tracheophyta</taxon>
        <taxon>Spermatophyta</taxon>
        <taxon>Magnoliopsida</taxon>
        <taxon>eudicotyledons</taxon>
        <taxon>Gunneridae</taxon>
        <taxon>Pentapetalae</taxon>
        <taxon>asterids</taxon>
        <taxon>Ericales</taxon>
        <taxon>Ericaceae</taxon>
        <taxon>Ericoideae</taxon>
        <taxon>Rhodoreae</taxon>
        <taxon>Rhododendron</taxon>
    </lineage>
</organism>
<feature type="compositionally biased region" description="Low complexity" evidence="3">
    <location>
        <begin position="136"/>
        <end position="157"/>
    </location>
</feature>
<feature type="region of interest" description="Disordered" evidence="3">
    <location>
        <begin position="405"/>
        <end position="454"/>
    </location>
</feature>
<dbReference type="InterPro" id="IPR012677">
    <property type="entry name" value="Nucleotide-bd_a/b_plait_sf"/>
</dbReference>
<reference evidence="5" key="1">
    <citation type="submission" date="2019-11" db="EMBL/GenBank/DDBJ databases">
        <authorList>
            <person name="Liu Y."/>
            <person name="Hou J."/>
            <person name="Li T.-Q."/>
            <person name="Guan C.-H."/>
            <person name="Wu X."/>
            <person name="Wu H.-Z."/>
            <person name="Ling F."/>
            <person name="Zhang R."/>
            <person name="Shi X.-G."/>
            <person name="Ren J.-P."/>
            <person name="Chen E.-F."/>
            <person name="Sun J.-M."/>
        </authorList>
    </citation>
    <scope>NUCLEOTIDE SEQUENCE</scope>
    <source>
        <strain evidence="5">Adult_tree_wgs_1</strain>
        <tissue evidence="5">Leaves</tissue>
    </source>
</reference>
<feature type="region of interest" description="Disordered" evidence="3">
    <location>
        <begin position="136"/>
        <end position="171"/>
    </location>
</feature>
<feature type="domain" description="RRM" evidence="4">
    <location>
        <begin position="27"/>
        <end position="82"/>
    </location>
</feature>
<evidence type="ECO:0000256" key="3">
    <source>
        <dbReference type="SAM" id="MobiDB-lite"/>
    </source>
</evidence>
<comment type="caution">
    <text evidence="5">The sequence shown here is derived from an EMBL/GenBank/DDBJ whole genome shotgun (WGS) entry which is preliminary data.</text>
</comment>
<name>A0A834LQC0_RHOSS</name>
<dbReference type="PANTHER" id="PTHR23236:SF92">
    <property type="entry name" value="POLYADENYLATE-BINDING PROTEIN 1"/>
    <property type="match status" value="1"/>
</dbReference>
<dbReference type="Gene3D" id="3.30.70.330">
    <property type="match status" value="1"/>
</dbReference>
<accession>A0A834LQC0</accession>
<protein>
    <recommendedName>
        <fullName evidence="4">RRM domain-containing protein</fullName>
    </recommendedName>
</protein>
<dbReference type="InterPro" id="IPR000504">
    <property type="entry name" value="RRM_dom"/>
</dbReference>
<keyword evidence="1 2" id="KW-0694">RNA-binding</keyword>
<evidence type="ECO:0000256" key="2">
    <source>
        <dbReference type="PROSITE-ProRule" id="PRU00176"/>
    </source>
</evidence>
<dbReference type="AlphaFoldDB" id="A0A834LQC0"/>
<sequence>MPQKFIVPLLACLTLIIGKWEAFFFFFFVSPCWTYQVFNRVTILTDKFGQPKGFAYVEFVEAEAIQNALLLNESELHGRQLKTVSRTASESIFWLSVLNTFDQVINMLNGEDQLLQESNTDTSGSTSSVLVATHVSQPGQVQPSTPTPSSSLSASQVNMPSVSGDLHQSVGQFTSPQSGYSGYYGSVQPSSVQFSPQSVLGPPPSPSSGSQSQYIPSQFLPTSFRGFSRGRGRGPKMPCEICGCNNHTTNYCYYKSSFPQYPPQVSQFFPGSQWRSSTQPQPWQNSPSPWMPLYSPTVPMFQPEPMAPTRSPFTAPPPAYSPTAYHGSTSQPTQANFAGYSEVVNAAPMHSFSRMVSGVPSPSFSGFTGGPVSVQSSVTNPSTQPWLFDSGATNHITNNMHNLVNPQPATPHDGILAGNGSQLQASHTGTGQDLSQNTVQGSMPQGLVSHSDLL</sequence>
<dbReference type="EMBL" id="WJXA01000003">
    <property type="protein sequence ID" value="KAF7148405.1"/>
    <property type="molecule type" value="Genomic_DNA"/>
</dbReference>
<keyword evidence="6" id="KW-1185">Reference proteome</keyword>
<evidence type="ECO:0000313" key="6">
    <source>
        <dbReference type="Proteomes" id="UP000626092"/>
    </source>
</evidence>
<dbReference type="PANTHER" id="PTHR23236">
    <property type="entry name" value="EUKARYOTIC TRANSLATION INITIATION FACTOR 4B/4H"/>
    <property type="match status" value="1"/>
</dbReference>
<feature type="compositionally biased region" description="Polar residues" evidence="3">
    <location>
        <begin position="419"/>
        <end position="443"/>
    </location>
</feature>